<proteinExistence type="predicted"/>
<feature type="transmembrane region" description="Helical" evidence="1">
    <location>
        <begin position="25"/>
        <end position="44"/>
    </location>
</feature>
<dbReference type="KEGG" id="aser:Asera_61340"/>
<keyword evidence="1" id="KW-1133">Transmembrane helix</keyword>
<protein>
    <submittedName>
        <fullName evidence="2">Uncharacterized protein</fullName>
    </submittedName>
</protein>
<keyword evidence="1" id="KW-0472">Membrane</keyword>
<sequence>MWPDPASPGAQPEPRRKLPCRLLTGLRIAVVAVLLLGAGGFLTWPKIRAALNPDAGTRLTVPARAGGLRRTDAPDLLAGADPAMLSTLRSRISAVYGVPGTSDGPVAVVGGLFAHPATDEPDDAVDGLFLALSYSDVRASGRRLVVPPRPVDGSMTCAAITVTGGGTAAHGGFCVWVNRAAVVELFTVDHDVDETIRYARRVLPDIVHRD</sequence>
<organism evidence="2 3">
    <name type="scientific">Actinocatenispora sera</name>
    <dbReference type="NCBI Taxonomy" id="390989"/>
    <lineage>
        <taxon>Bacteria</taxon>
        <taxon>Bacillati</taxon>
        <taxon>Actinomycetota</taxon>
        <taxon>Actinomycetes</taxon>
        <taxon>Micromonosporales</taxon>
        <taxon>Micromonosporaceae</taxon>
        <taxon>Actinocatenispora</taxon>
    </lineage>
</organism>
<keyword evidence="3" id="KW-1185">Reference proteome</keyword>
<evidence type="ECO:0000256" key="1">
    <source>
        <dbReference type="SAM" id="Phobius"/>
    </source>
</evidence>
<keyword evidence="1" id="KW-0812">Transmembrane</keyword>
<gene>
    <name evidence="2" type="ORF">Asera_61340</name>
</gene>
<evidence type="ECO:0000313" key="3">
    <source>
        <dbReference type="Proteomes" id="UP000680750"/>
    </source>
</evidence>
<accession>A0A810LCQ8</accession>
<dbReference type="Proteomes" id="UP000680750">
    <property type="component" value="Chromosome"/>
</dbReference>
<dbReference type="AlphaFoldDB" id="A0A810LCQ8"/>
<evidence type="ECO:0000313" key="2">
    <source>
        <dbReference type="EMBL" id="BCJ32026.1"/>
    </source>
</evidence>
<dbReference type="EMBL" id="AP023354">
    <property type="protein sequence ID" value="BCJ32026.1"/>
    <property type="molecule type" value="Genomic_DNA"/>
</dbReference>
<name>A0A810LCQ8_9ACTN</name>
<reference evidence="2" key="1">
    <citation type="submission" date="2020-08" db="EMBL/GenBank/DDBJ databases">
        <title>Whole genome shotgun sequence of Actinocatenispora sera NBRC 101916.</title>
        <authorList>
            <person name="Komaki H."/>
            <person name="Tamura T."/>
        </authorList>
    </citation>
    <scope>NUCLEOTIDE SEQUENCE</scope>
    <source>
        <strain evidence="2">NBRC 101916</strain>
    </source>
</reference>